<dbReference type="PANTHER" id="PTHR10083:SF374">
    <property type="entry name" value="BPTI_KUNITZ INHIBITOR DOMAIN-CONTAINING PROTEIN"/>
    <property type="match status" value="1"/>
</dbReference>
<reference evidence="4 5" key="2">
    <citation type="submission" date="2018-11" db="EMBL/GenBank/DDBJ databases">
        <authorList>
            <consortium name="Pathogen Informatics"/>
        </authorList>
    </citation>
    <scope>NUCLEOTIDE SEQUENCE [LARGE SCALE GENOMIC DNA]</scope>
    <source>
        <strain evidence="4 5">NST_G2</strain>
    </source>
</reference>
<dbReference type="PANTHER" id="PTHR10083">
    <property type="entry name" value="KUNITZ-TYPE PROTEASE INHIBITOR-RELATED"/>
    <property type="match status" value="1"/>
</dbReference>
<accession>A0A183SHP3</accession>
<dbReference type="OrthoDB" id="4473401at2759"/>
<gene>
    <name evidence="4" type="ORF">SSLN_LOCUS3741</name>
</gene>
<keyword evidence="5" id="KW-1185">Reference proteome</keyword>
<dbReference type="EMBL" id="UYSU01032639">
    <property type="protein sequence ID" value="VDL90126.1"/>
    <property type="molecule type" value="Genomic_DNA"/>
</dbReference>
<evidence type="ECO:0000313" key="4">
    <source>
        <dbReference type="EMBL" id="VDL90126.1"/>
    </source>
</evidence>
<feature type="domain" description="BPTI/Kunitz inhibitor" evidence="3">
    <location>
        <begin position="128"/>
        <end position="178"/>
    </location>
</feature>
<dbReference type="SUPFAM" id="SSF57362">
    <property type="entry name" value="BPTI-like"/>
    <property type="match status" value="1"/>
</dbReference>
<dbReference type="InterPro" id="IPR002223">
    <property type="entry name" value="Kunitz_BPTI"/>
</dbReference>
<dbReference type="Proteomes" id="UP000275846">
    <property type="component" value="Unassembled WGS sequence"/>
</dbReference>
<sequence>MAGDRRLFGGGGGGGGGLGIAFLAKAKTSMALSSPHLAEENWVSRVGSTPSAGSSTISRAIRFNMRRGSSNSRWHHLGCICTIVIPIVIGIIVVVTFILLFSGQRKVPLPSGSTSKSTLSEDQIHPLCLLPEPKLICRAKLLMFRFDEAEWRCVAFLYSGCNANDNVFTSTEACERICY</sequence>
<dbReference type="Gene3D" id="4.10.410.10">
    <property type="entry name" value="Pancreatic trypsin inhibitor Kunitz domain"/>
    <property type="match status" value="1"/>
</dbReference>
<dbReference type="WBParaSite" id="SSLN_0000385801-mRNA-1">
    <property type="protein sequence ID" value="SSLN_0000385801-mRNA-1"/>
    <property type="gene ID" value="SSLN_0000385801"/>
</dbReference>
<dbReference type="PROSITE" id="PS00280">
    <property type="entry name" value="BPTI_KUNITZ_1"/>
    <property type="match status" value="1"/>
</dbReference>
<dbReference type="Pfam" id="PF00014">
    <property type="entry name" value="Kunitz_BPTI"/>
    <property type="match status" value="1"/>
</dbReference>
<dbReference type="GO" id="GO:0004867">
    <property type="term" value="F:serine-type endopeptidase inhibitor activity"/>
    <property type="evidence" value="ECO:0007669"/>
    <property type="project" value="InterPro"/>
</dbReference>
<organism evidence="6">
    <name type="scientific">Schistocephalus solidus</name>
    <name type="common">Tapeworm</name>
    <dbReference type="NCBI Taxonomy" id="70667"/>
    <lineage>
        <taxon>Eukaryota</taxon>
        <taxon>Metazoa</taxon>
        <taxon>Spiralia</taxon>
        <taxon>Lophotrochozoa</taxon>
        <taxon>Platyhelminthes</taxon>
        <taxon>Cestoda</taxon>
        <taxon>Eucestoda</taxon>
        <taxon>Diphyllobothriidea</taxon>
        <taxon>Diphyllobothriidae</taxon>
        <taxon>Schistocephalus</taxon>
    </lineage>
</organism>
<dbReference type="PROSITE" id="PS50279">
    <property type="entry name" value="BPTI_KUNITZ_2"/>
    <property type="match status" value="1"/>
</dbReference>
<keyword evidence="1" id="KW-1015">Disulfide bond</keyword>
<keyword evidence="2" id="KW-0472">Membrane</keyword>
<evidence type="ECO:0000313" key="5">
    <source>
        <dbReference type="Proteomes" id="UP000275846"/>
    </source>
</evidence>
<dbReference type="InterPro" id="IPR050098">
    <property type="entry name" value="TFPI/VKTCI-like"/>
</dbReference>
<keyword evidence="2" id="KW-0812">Transmembrane</keyword>
<evidence type="ECO:0000256" key="2">
    <source>
        <dbReference type="SAM" id="Phobius"/>
    </source>
</evidence>
<feature type="transmembrane region" description="Helical" evidence="2">
    <location>
        <begin position="74"/>
        <end position="101"/>
    </location>
</feature>
<protein>
    <submittedName>
        <fullName evidence="6">BPTI/Kunitz inhibitor domain-containing protein</fullName>
    </submittedName>
</protein>
<reference evidence="6" key="1">
    <citation type="submission" date="2016-06" db="UniProtKB">
        <authorList>
            <consortium name="WormBaseParasite"/>
        </authorList>
    </citation>
    <scope>IDENTIFICATION</scope>
</reference>
<dbReference type="SMART" id="SM00131">
    <property type="entry name" value="KU"/>
    <property type="match status" value="1"/>
</dbReference>
<evidence type="ECO:0000256" key="1">
    <source>
        <dbReference type="ARBA" id="ARBA00023157"/>
    </source>
</evidence>
<evidence type="ECO:0000313" key="6">
    <source>
        <dbReference type="WBParaSite" id="SSLN_0000385801-mRNA-1"/>
    </source>
</evidence>
<proteinExistence type="predicted"/>
<dbReference type="InterPro" id="IPR036880">
    <property type="entry name" value="Kunitz_BPTI_sf"/>
</dbReference>
<evidence type="ECO:0000259" key="3">
    <source>
        <dbReference type="PROSITE" id="PS50279"/>
    </source>
</evidence>
<dbReference type="AlphaFoldDB" id="A0A183SHP3"/>
<dbReference type="GO" id="GO:0005615">
    <property type="term" value="C:extracellular space"/>
    <property type="evidence" value="ECO:0007669"/>
    <property type="project" value="TreeGrafter"/>
</dbReference>
<dbReference type="STRING" id="70667.A0A183SHP3"/>
<keyword evidence="2" id="KW-1133">Transmembrane helix</keyword>
<name>A0A183SHP3_SCHSO</name>
<dbReference type="InterPro" id="IPR020901">
    <property type="entry name" value="Prtase_inh_Kunz-CS"/>
</dbReference>